<reference evidence="1 2" key="1">
    <citation type="submission" date="2018-12" db="EMBL/GenBank/DDBJ databases">
        <authorList>
            <consortium name="Pathogen Informatics"/>
        </authorList>
    </citation>
    <scope>NUCLEOTIDE SEQUENCE [LARGE SCALE GENOMIC DNA]</scope>
    <source>
        <strain evidence="1 2">NCTC7357</strain>
    </source>
</reference>
<accession>A0AAX3G505</accession>
<sequence length="268" mass="28415">MLADGLNGQSRLTCSQAASRWGGLSGGSSVVESLATGAKPSKEEIMTCILVAHLGSEVVVAADKRATRYEADGSLTVHGDDVQKIIRTPAGIVTGCGMVEMLNPVKDHLSAQGFATTDEVLELIQQTRKTYAKANATNPRLASDLAKTGWLFTYPSTTNGQDVTRAVFFHPSLSTETFAVVPEGSVMCFPAGFSREQAQEVQAQFQEVVTSSLSSHPYPQAKQTVLGFMLHLMSEVSKTSIAVSSACDVAVINGAIADIWLNVSSDDV</sequence>
<name>A0AAX3G505_9PSED</name>
<organism evidence="1 2">
    <name type="scientific">Pseudomonas chlororaphis</name>
    <dbReference type="NCBI Taxonomy" id="587753"/>
    <lineage>
        <taxon>Bacteria</taxon>
        <taxon>Pseudomonadati</taxon>
        <taxon>Pseudomonadota</taxon>
        <taxon>Gammaproteobacteria</taxon>
        <taxon>Pseudomonadales</taxon>
        <taxon>Pseudomonadaceae</taxon>
        <taxon>Pseudomonas</taxon>
    </lineage>
</organism>
<evidence type="ECO:0000313" key="1">
    <source>
        <dbReference type="EMBL" id="VEF76642.1"/>
    </source>
</evidence>
<gene>
    <name evidence="1" type="ORF">NCTC7357_05017</name>
</gene>
<protein>
    <submittedName>
        <fullName evidence="1">Uncharacterized protein</fullName>
    </submittedName>
</protein>
<dbReference type="EMBL" id="LR134334">
    <property type="protein sequence ID" value="VEF76642.1"/>
    <property type="molecule type" value="Genomic_DNA"/>
</dbReference>
<dbReference type="Proteomes" id="UP000277437">
    <property type="component" value="Chromosome"/>
</dbReference>
<proteinExistence type="predicted"/>
<dbReference type="AlphaFoldDB" id="A0AAX3G505"/>
<evidence type="ECO:0000313" key="2">
    <source>
        <dbReference type="Proteomes" id="UP000277437"/>
    </source>
</evidence>